<proteinExistence type="predicted"/>
<evidence type="ECO:0000313" key="2">
    <source>
        <dbReference type="Proteomes" id="UP000770661"/>
    </source>
</evidence>
<sequence>MATPRASTEVFLIGNPTEQFGESKLPSNHEVLCVFFRLHNQEKQAIRKAATKSVRQVQAIWVGKARISVKLEQHSVKKLEALFQTWKDLKRLRNRKTPAQVCKQEAFVGALDDLFDIAHADALKKISIKEDRDFLLAQFEKGSRGTIGRQDTAIYSLKVWLFRRQFKLTAKEEKGLREMCCFVVLVYLEWWFTAPSAVQAPRRNLNLMKALLNYSTTNSAISTATSEKLQRHLWYLSEELVSLTLFDEDVSLAMKRRMLESMKRQVEDEDKEPLKRCSRDLATLAVSQLDSFASPKTVRLFEKLHLATDFLEADPSSWGTNRTFRAAQDQLKNLKVVNDHAELSSNSSTGP</sequence>
<comment type="caution">
    <text evidence="1">The sequence shown here is derived from an EMBL/GenBank/DDBJ whole genome shotgun (WGS) entry which is preliminary data.</text>
</comment>
<keyword evidence="2" id="KW-1185">Reference proteome</keyword>
<dbReference type="EMBL" id="JACEEZ010019715">
    <property type="protein sequence ID" value="KAG0715412.1"/>
    <property type="molecule type" value="Genomic_DNA"/>
</dbReference>
<dbReference type="Proteomes" id="UP000770661">
    <property type="component" value="Unassembled WGS sequence"/>
</dbReference>
<accession>A0A8J5CPM1</accession>
<organism evidence="1 2">
    <name type="scientific">Chionoecetes opilio</name>
    <name type="common">Atlantic snow crab</name>
    <name type="synonym">Cancer opilio</name>
    <dbReference type="NCBI Taxonomy" id="41210"/>
    <lineage>
        <taxon>Eukaryota</taxon>
        <taxon>Metazoa</taxon>
        <taxon>Ecdysozoa</taxon>
        <taxon>Arthropoda</taxon>
        <taxon>Crustacea</taxon>
        <taxon>Multicrustacea</taxon>
        <taxon>Malacostraca</taxon>
        <taxon>Eumalacostraca</taxon>
        <taxon>Eucarida</taxon>
        <taxon>Decapoda</taxon>
        <taxon>Pleocyemata</taxon>
        <taxon>Brachyura</taxon>
        <taxon>Eubrachyura</taxon>
        <taxon>Majoidea</taxon>
        <taxon>Majidae</taxon>
        <taxon>Chionoecetes</taxon>
    </lineage>
</organism>
<dbReference type="AlphaFoldDB" id="A0A8J5CPM1"/>
<reference evidence="1" key="1">
    <citation type="submission" date="2020-07" db="EMBL/GenBank/DDBJ databases">
        <title>The High-quality genome of the commercially important snow crab, Chionoecetes opilio.</title>
        <authorList>
            <person name="Jeong J.-H."/>
            <person name="Ryu S."/>
        </authorList>
    </citation>
    <scope>NUCLEOTIDE SEQUENCE</scope>
    <source>
        <strain evidence="1">MADBK_172401_WGS</strain>
        <tissue evidence="1">Digestive gland</tissue>
    </source>
</reference>
<gene>
    <name evidence="1" type="ORF">GWK47_011997</name>
</gene>
<evidence type="ECO:0000313" key="1">
    <source>
        <dbReference type="EMBL" id="KAG0715412.1"/>
    </source>
</evidence>
<protein>
    <submittedName>
        <fullName evidence="1">Uncharacterized protein</fullName>
    </submittedName>
</protein>
<name>A0A8J5CPM1_CHIOP</name>
<dbReference type="OrthoDB" id="8023920at2759"/>